<dbReference type="Pfam" id="PF13191">
    <property type="entry name" value="AAA_16"/>
    <property type="match status" value="1"/>
</dbReference>
<dbReference type="InterPro" id="IPR004358">
    <property type="entry name" value="Sig_transdc_His_kin-like_C"/>
</dbReference>
<dbReference type="Gene3D" id="3.40.50.2300">
    <property type="match status" value="1"/>
</dbReference>
<evidence type="ECO:0000256" key="2">
    <source>
        <dbReference type="ARBA" id="ARBA00022679"/>
    </source>
</evidence>
<evidence type="ECO:0008006" key="12">
    <source>
        <dbReference type="Google" id="ProtNLM"/>
    </source>
</evidence>
<organism evidence="10 11">
    <name type="scientific">Cylindrobasidium torrendii FP15055 ss-10</name>
    <dbReference type="NCBI Taxonomy" id="1314674"/>
    <lineage>
        <taxon>Eukaryota</taxon>
        <taxon>Fungi</taxon>
        <taxon>Dikarya</taxon>
        <taxon>Basidiomycota</taxon>
        <taxon>Agaricomycotina</taxon>
        <taxon>Agaricomycetes</taxon>
        <taxon>Agaricomycetidae</taxon>
        <taxon>Agaricales</taxon>
        <taxon>Marasmiineae</taxon>
        <taxon>Physalacriaceae</taxon>
        <taxon>Cylindrobasidium</taxon>
    </lineage>
</organism>
<dbReference type="CDD" id="cd16922">
    <property type="entry name" value="HATPase_EvgS-ArcB-TorS-like"/>
    <property type="match status" value="1"/>
</dbReference>
<feature type="domain" description="Protein kinase" evidence="7">
    <location>
        <begin position="1"/>
        <end position="275"/>
    </location>
</feature>
<dbReference type="STRING" id="1314674.A0A0D7BAD4"/>
<dbReference type="InterPro" id="IPR005467">
    <property type="entry name" value="His_kinase_dom"/>
</dbReference>
<dbReference type="Pfam" id="PF00512">
    <property type="entry name" value="HisKA"/>
    <property type="match status" value="1"/>
</dbReference>
<keyword evidence="3" id="KW-0418">Kinase</keyword>
<dbReference type="SUPFAM" id="SSF47384">
    <property type="entry name" value="Homodimeric domain of signal transducing histidine kinase"/>
    <property type="match status" value="1"/>
</dbReference>
<dbReference type="SUPFAM" id="SSF52172">
    <property type="entry name" value="CheY-like"/>
    <property type="match status" value="1"/>
</dbReference>
<dbReference type="Pfam" id="PF13185">
    <property type="entry name" value="GAF_2"/>
    <property type="match status" value="1"/>
</dbReference>
<dbReference type="PANTHER" id="PTHR45339">
    <property type="entry name" value="HYBRID SIGNAL TRANSDUCTION HISTIDINE KINASE J"/>
    <property type="match status" value="1"/>
</dbReference>
<sequence length="2197" mass="244436">MCLEREAHILQRISKSADNPSLRLIDYYNIPKENGDVVVLLVYHPGPNTLGRYLPASKVNELLLSSQGPPVRPSSAHHAMLGLEEPDLEETEAFDVMDVASFLEFAIQATHCLEAAHTAGIVHREIRANAFHYSFYTGIVRFAHFGNRAISLENSGSPSALVLNASDTEKVKVKEALCYLAPEQTGSIDTLAQDHRTDLYSLGILFWTLLVGRGQVPFEGGPLELLHSIVQKNLMMVQDVRRDIPEVLGHIINKLLEKHPDNRYQSAFGLKSDLMECQRRLQKSISAQVASEGGSFDLIPSFPIAQEDRYIEFTLPLSLFGREKELEIIKNVIRNMQTSFSRQFAANKGQAVVVASSSGSQGTGTGNDDESMSSTSATSDLVKSSMRTSSHDQTVSTSTTGTFSYGPDGFMRKTLRKHHSRTQAVIVTGPPGIGKSSLIFAYQAKWRNWGLWGHAKFQSSDSGPFYAVLKCLSSVLRQLMVFHTDVHRFVNALQERLGPQIQNAPLLYDSVPELREILGLLNLRLDRPPDGLSTRELRARFQTLVESVFAVLAETRILVLFLDDLHAADQSTLSLVSALLNSRSRMLVFITIRSERTEVIEHVRNMFSSRSKPVWLDLEPLPYTAVEALVATTLHREKEACAPLSRLIFEVSAGNAFTARTLFGLFHRQGHITFDWAQNCWNFNLPAIRANLDADKLMDATDSTFLQTQLRALPEDPRKYLFWAALFGESFKVTEVGLMMHWDDSGSSSSDDDMDYASSKSDAESNAHSKWSTVALQKCIEDGWLVQRARDKCSFAHDRYRQAAQAEVASLPEVVRAKMSYKIVLMMMHESIMDTYRIVEHAKKCLSLIREHPRREEVLNVLMDSGEEAWKRGGHELAMQAFVSAQQLFKDNPWAENPELALRLFSRIAALANWRGSFEMSNSIIADCLVHLTKPEDNANLLRLRSLNYFMQGSIDLALQDTLTALKLLGIDVDPSPTRFAAEMMFTDVTNAILAVGHDGIYSLSRTTDPKHILAIQLLNDAGTNAFWSPSSDFAEVIGLTTVQEALRHGLAPGTGLGFFWALTGAAERRNMYRFSCDLSRLALRIADKHGTNSEKCRARVLYAAMVSGYDGNHIRSLIPKLQEAVKYGRSSGDRLYTGFANLHCITTRLFVCEHLSELVPAAEECVNDIETSAAGRDTVMLATSILNCVRALGGYTDCSTADRAFDTDDYKEADYLKKVETTGSNVDLIMNWHNAFKVAAYYCLGFFEEAAQLGFQVYTTRERNPNHRHVRYGLFFHSLSLIACLRKNNVLDDVRVRFLHQVYLNQKFIERWISSGSVNNSVWVALVKAEVESLENNPNALKSYDTAAQLAIEYEWLMEEGWCHYLEGCHFIRLGVQHLGGELQRRGISRHSQWGAQGIVNYLNSVIIGRPNSKRKTAFTADAAVQTSNALEDGGGLRYSRGLDSRSDNDSNLSANDLDSILKWSSEISSNMNLFSTLQRLTEIATDISGSQQTCMVIVEDGDYTVATTMVPPQDCQVYEQSKAVRTLEDPLEQAVIRHTLNSKVKVYFNGGDIDARFTTECNQSPMKSVICLPIFSNRGQTFGVLYVSTKYSFPENTLTMLTLLCEQASISISNALLFRSVQAGTRENLKMISAQKDALEIARKSREDALKATKIKSNFLASMSHELRTPFSSFYGLLDLLSNTTLDTGQSEIVQTAKQSCELLLKIIDSILDYSKLEASALKLEPNEFPTENIIADCTELLLPLAAKKLDLSYNIEPNVPPWLFADDARIRQILMNLIGNAVKFTEKGSVTCTVSVANTGSMMSPDEVNLKFVIQDTGIGLAPSDVELLFVPFQQADNSSTRRFGGTGLGLSISRQLVKLMNGAIGVESELNVGSKFWFTIPVKIFQSEETNRQLAELEDLRKSLLPTNLLVCSSSQVTLTLLHTFLSGFGVTSLSTLQEVQMLLEGLTNDHPPLDFVIIDDQSDEHASQLLEFLRSLKAAPLRDTKVIQLYTPVTHRSRPSIFGSSVPGVMKMTKPPRRVRLLQLLASMKNVAKPIIIPPPSPMSSPSKSRETPSERILFGNVLIAEDNPIAQQLLIKILQRADLKVVATSNGNEALAEWEAKEPGYFTVALFDHHMPICDGVEAAKRLRVLESKHNAPYTLPIVALSADCQESTKQLCLSAGMNAFFSKPLKQVDLKALLAMFGPKIPAGHI</sequence>
<dbReference type="InterPro" id="IPR003594">
    <property type="entry name" value="HATPase_dom"/>
</dbReference>
<dbReference type="Pfam" id="PF02518">
    <property type="entry name" value="HATPase_c"/>
    <property type="match status" value="1"/>
</dbReference>
<evidence type="ECO:0000256" key="4">
    <source>
        <dbReference type="ARBA" id="ARBA00023012"/>
    </source>
</evidence>
<dbReference type="SUPFAM" id="SSF55781">
    <property type="entry name" value="GAF domain-like"/>
    <property type="match status" value="1"/>
</dbReference>
<reference evidence="10 11" key="1">
    <citation type="journal article" date="2015" name="Fungal Genet. Biol.">
        <title>Evolution of novel wood decay mechanisms in Agaricales revealed by the genome sequences of Fistulina hepatica and Cylindrobasidium torrendii.</title>
        <authorList>
            <person name="Floudas D."/>
            <person name="Held B.W."/>
            <person name="Riley R."/>
            <person name="Nagy L.G."/>
            <person name="Koehler G."/>
            <person name="Ransdell A.S."/>
            <person name="Younus H."/>
            <person name="Chow J."/>
            <person name="Chiniquy J."/>
            <person name="Lipzen A."/>
            <person name="Tritt A."/>
            <person name="Sun H."/>
            <person name="Haridas S."/>
            <person name="LaButti K."/>
            <person name="Ohm R.A."/>
            <person name="Kues U."/>
            <person name="Blanchette R.A."/>
            <person name="Grigoriev I.V."/>
            <person name="Minto R.E."/>
            <person name="Hibbett D.S."/>
        </authorList>
    </citation>
    <scope>NUCLEOTIDE SEQUENCE [LARGE SCALE GENOMIC DNA]</scope>
    <source>
        <strain evidence="10 11">FP15055 ss-10</strain>
    </source>
</reference>
<dbReference type="GO" id="GO:0005524">
    <property type="term" value="F:ATP binding"/>
    <property type="evidence" value="ECO:0007669"/>
    <property type="project" value="InterPro"/>
</dbReference>
<evidence type="ECO:0000256" key="3">
    <source>
        <dbReference type="ARBA" id="ARBA00022777"/>
    </source>
</evidence>
<dbReference type="OrthoDB" id="60033at2759"/>
<evidence type="ECO:0000256" key="6">
    <source>
        <dbReference type="SAM" id="MobiDB-lite"/>
    </source>
</evidence>
<dbReference type="PROSITE" id="PS50011">
    <property type="entry name" value="PROTEIN_KINASE_DOM"/>
    <property type="match status" value="1"/>
</dbReference>
<dbReference type="PROSITE" id="PS50110">
    <property type="entry name" value="RESPONSE_REGULATORY"/>
    <property type="match status" value="1"/>
</dbReference>
<dbReference type="Gene3D" id="1.10.287.130">
    <property type="match status" value="1"/>
</dbReference>
<dbReference type="InterPro" id="IPR041664">
    <property type="entry name" value="AAA_16"/>
</dbReference>
<dbReference type="CDD" id="cd17546">
    <property type="entry name" value="REC_hyHK_CKI1_RcsC-like"/>
    <property type="match status" value="1"/>
</dbReference>
<dbReference type="InterPro" id="IPR011006">
    <property type="entry name" value="CheY-like_superfamily"/>
</dbReference>
<dbReference type="InterPro" id="IPR003018">
    <property type="entry name" value="GAF"/>
</dbReference>
<evidence type="ECO:0000259" key="9">
    <source>
        <dbReference type="PROSITE" id="PS50110"/>
    </source>
</evidence>
<dbReference type="SUPFAM" id="SSF52540">
    <property type="entry name" value="P-loop containing nucleoside triphosphate hydrolases"/>
    <property type="match status" value="1"/>
</dbReference>
<dbReference type="Gene3D" id="3.40.50.300">
    <property type="entry name" value="P-loop containing nucleotide triphosphate hydrolases"/>
    <property type="match status" value="1"/>
</dbReference>
<dbReference type="Gene3D" id="3.30.565.10">
    <property type="entry name" value="Histidine kinase-like ATPase, C-terminal domain"/>
    <property type="match status" value="1"/>
</dbReference>
<feature type="domain" description="Response regulatory" evidence="9">
    <location>
        <begin position="2066"/>
        <end position="2189"/>
    </location>
</feature>
<dbReference type="Gene3D" id="3.30.450.40">
    <property type="match status" value="1"/>
</dbReference>
<proteinExistence type="predicted"/>
<dbReference type="SMART" id="SM00065">
    <property type="entry name" value="GAF"/>
    <property type="match status" value="1"/>
</dbReference>
<dbReference type="InterPro" id="IPR036890">
    <property type="entry name" value="HATPase_C_sf"/>
</dbReference>
<dbReference type="InterPro" id="IPR001789">
    <property type="entry name" value="Sig_transdc_resp-reg_receiver"/>
</dbReference>
<dbReference type="InterPro" id="IPR011990">
    <property type="entry name" value="TPR-like_helical_dom_sf"/>
</dbReference>
<keyword evidence="11" id="KW-1185">Reference proteome</keyword>
<evidence type="ECO:0000256" key="5">
    <source>
        <dbReference type="PROSITE-ProRule" id="PRU00169"/>
    </source>
</evidence>
<evidence type="ECO:0000313" key="11">
    <source>
        <dbReference type="Proteomes" id="UP000054007"/>
    </source>
</evidence>
<dbReference type="FunFam" id="3.30.565.10:FF:000010">
    <property type="entry name" value="Sensor histidine kinase RcsC"/>
    <property type="match status" value="1"/>
</dbReference>
<feature type="modified residue" description="4-aspartylphosphate" evidence="5">
    <location>
        <position position="2118"/>
    </location>
</feature>
<dbReference type="SMART" id="SM00388">
    <property type="entry name" value="HisKA"/>
    <property type="match status" value="1"/>
</dbReference>
<name>A0A0D7BAD4_9AGAR</name>
<evidence type="ECO:0000259" key="8">
    <source>
        <dbReference type="PROSITE" id="PS50109"/>
    </source>
</evidence>
<dbReference type="InterPro" id="IPR000719">
    <property type="entry name" value="Prot_kinase_dom"/>
</dbReference>
<dbReference type="SMART" id="SM00220">
    <property type="entry name" value="S_TKc"/>
    <property type="match status" value="1"/>
</dbReference>
<dbReference type="Gene3D" id="1.10.510.10">
    <property type="entry name" value="Transferase(Phosphotransferase) domain 1"/>
    <property type="match status" value="1"/>
</dbReference>
<feature type="compositionally biased region" description="Polar residues" evidence="6">
    <location>
        <begin position="372"/>
        <end position="400"/>
    </location>
</feature>
<dbReference type="Pfam" id="PF00072">
    <property type="entry name" value="Response_reg"/>
    <property type="match status" value="1"/>
</dbReference>
<dbReference type="Gene3D" id="1.25.40.10">
    <property type="entry name" value="Tetratricopeptide repeat domain"/>
    <property type="match status" value="1"/>
</dbReference>
<keyword evidence="1 5" id="KW-0597">Phosphoprotein</keyword>
<accession>A0A0D7BAD4</accession>
<gene>
    <name evidence="10" type="ORF">CYLTODRAFT_375955</name>
</gene>
<dbReference type="InterPro" id="IPR011009">
    <property type="entry name" value="Kinase-like_dom_sf"/>
</dbReference>
<protein>
    <recommendedName>
        <fullName evidence="12">Histidine kinase</fullName>
    </recommendedName>
</protein>
<keyword evidence="4" id="KW-0902">Two-component regulatory system</keyword>
<dbReference type="PRINTS" id="PR00344">
    <property type="entry name" value="BCTRLSENSOR"/>
</dbReference>
<dbReference type="SMART" id="SM00387">
    <property type="entry name" value="HATPase_c"/>
    <property type="match status" value="1"/>
</dbReference>
<dbReference type="InterPro" id="IPR029016">
    <property type="entry name" value="GAF-like_dom_sf"/>
</dbReference>
<dbReference type="SUPFAM" id="SSF55874">
    <property type="entry name" value="ATPase domain of HSP90 chaperone/DNA topoisomerase II/histidine kinase"/>
    <property type="match status" value="1"/>
</dbReference>
<dbReference type="CDD" id="cd00082">
    <property type="entry name" value="HisKA"/>
    <property type="match status" value="1"/>
</dbReference>
<feature type="region of interest" description="Disordered" evidence="6">
    <location>
        <begin position="356"/>
        <end position="400"/>
    </location>
</feature>
<dbReference type="InterPro" id="IPR027417">
    <property type="entry name" value="P-loop_NTPase"/>
</dbReference>
<dbReference type="InterPro" id="IPR003661">
    <property type="entry name" value="HisK_dim/P_dom"/>
</dbReference>
<evidence type="ECO:0000259" key="7">
    <source>
        <dbReference type="PROSITE" id="PS50011"/>
    </source>
</evidence>
<evidence type="ECO:0000256" key="1">
    <source>
        <dbReference type="ARBA" id="ARBA00022553"/>
    </source>
</evidence>
<dbReference type="GO" id="GO:0000155">
    <property type="term" value="F:phosphorelay sensor kinase activity"/>
    <property type="evidence" value="ECO:0007669"/>
    <property type="project" value="InterPro"/>
</dbReference>
<dbReference type="PROSITE" id="PS50109">
    <property type="entry name" value="HIS_KIN"/>
    <property type="match status" value="1"/>
</dbReference>
<feature type="domain" description="Histidine kinase" evidence="8">
    <location>
        <begin position="1664"/>
        <end position="1888"/>
    </location>
</feature>
<dbReference type="SMART" id="SM00448">
    <property type="entry name" value="REC"/>
    <property type="match status" value="1"/>
</dbReference>
<keyword evidence="2" id="KW-0808">Transferase</keyword>
<dbReference type="SUPFAM" id="SSF56112">
    <property type="entry name" value="Protein kinase-like (PK-like)"/>
    <property type="match status" value="1"/>
</dbReference>
<dbReference type="Proteomes" id="UP000054007">
    <property type="component" value="Unassembled WGS sequence"/>
</dbReference>
<evidence type="ECO:0000313" key="10">
    <source>
        <dbReference type="EMBL" id="KIY67508.1"/>
    </source>
</evidence>
<dbReference type="InterPro" id="IPR036097">
    <property type="entry name" value="HisK_dim/P_sf"/>
</dbReference>
<dbReference type="PANTHER" id="PTHR45339:SF1">
    <property type="entry name" value="HYBRID SIGNAL TRANSDUCTION HISTIDINE KINASE J"/>
    <property type="match status" value="1"/>
</dbReference>
<dbReference type="EMBL" id="KN880524">
    <property type="protein sequence ID" value="KIY67508.1"/>
    <property type="molecule type" value="Genomic_DNA"/>
</dbReference>